<organism evidence="3 4">
    <name type="scientific">Pseudocercospora fuligena</name>
    <dbReference type="NCBI Taxonomy" id="685502"/>
    <lineage>
        <taxon>Eukaryota</taxon>
        <taxon>Fungi</taxon>
        <taxon>Dikarya</taxon>
        <taxon>Ascomycota</taxon>
        <taxon>Pezizomycotina</taxon>
        <taxon>Dothideomycetes</taxon>
        <taxon>Dothideomycetidae</taxon>
        <taxon>Mycosphaerellales</taxon>
        <taxon>Mycosphaerellaceae</taxon>
        <taxon>Pseudocercospora</taxon>
    </lineage>
</organism>
<keyword evidence="2" id="KW-0472">Membrane</keyword>
<feature type="region of interest" description="Disordered" evidence="1">
    <location>
        <begin position="391"/>
        <end position="571"/>
    </location>
</feature>
<feature type="region of interest" description="Disordered" evidence="1">
    <location>
        <begin position="1"/>
        <end position="230"/>
    </location>
</feature>
<name>A0A8H6R907_9PEZI</name>
<comment type="caution">
    <text evidence="3">The sequence shown here is derived from an EMBL/GenBank/DDBJ whole genome shotgun (WGS) entry which is preliminary data.</text>
</comment>
<sequence>MERRQNNQDGQPNGSSSDQSQQWNTNQRESTNNGDQNGSQQGQSGQSDNNSGQTSQQSQDQQSQTGTGQQGQQTSGTSQQGSNNQQNGQSSSFGQQGSNNNFGGTPTVGSAPTQTLILLVQTQSSTGGNQGGTFGGGIATASPLPTGGQSNGQQEGNDQNGQQGGQNSQGGDDSRGGNDSNGNDSNRGDNGSNNDDNGNDGNDRGNGDDNNNNRNQQYDNNRDDRQDGGGISDGTVKGIAIGASVGGVLILAIIFYIFWRRRKGASFSQIARFKSPSNSTILSPPAGNDNMTTLPIYRNDRFSVRSSRHDSVTNMANSAAGRPPAAQRSPLSGPEAWKSSHPPKVGSPEALQAFNEAHRQLSPPLSQPQQAHLSPQEWSSATMMDLPVMKESNMQNPGLGLFARHSTDLSGASDNEWPLKGEGDSPEETQNPDRWSWSNSNAPPTPRIVPPNARASLQSYPGGASLAAWLRNQREDPPVESAGNGNKPLLKNQATQPPVLSPEVPARKSSRKQHGRKGSHGGGLTGMFKPNSNKNQPPSKMETWTPPKGADSPRPSTNVIGNTTIEMTEKM</sequence>
<feature type="compositionally biased region" description="Polar residues" evidence="1">
    <location>
        <begin position="554"/>
        <end position="571"/>
    </location>
</feature>
<protein>
    <submittedName>
        <fullName evidence="3">Uncharacterized protein</fullName>
    </submittedName>
</protein>
<feature type="compositionally biased region" description="Polar residues" evidence="1">
    <location>
        <begin position="7"/>
        <end position="29"/>
    </location>
</feature>
<dbReference type="EMBL" id="JABCIY010000270">
    <property type="protein sequence ID" value="KAF7186047.1"/>
    <property type="molecule type" value="Genomic_DNA"/>
</dbReference>
<feature type="compositionally biased region" description="Low complexity" evidence="1">
    <location>
        <begin position="169"/>
        <end position="200"/>
    </location>
</feature>
<feature type="compositionally biased region" description="Polar residues" evidence="1">
    <location>
        <begin position="428"/>
        <end position="442"/>
    </location>
</feature>
<gene>
    <name evidence="3" type="ORF">HII31_12574</name>
</gene>
<keyword evidence="2" id="KW-0812">Transmembrane</keyword>
<evidence type="ECO:0000313" key="4">
    <source>
        <dbReference type="Proteomes" id="UP000660729"/>
    </source>
</evidence>
<dbReference type="Proteomes" id="UP000660729">
    <property type="component" value="Unassembled WGS sequence"/>
</dbReference>
<accession>A0A8H6R907</accession>
<dbReference type="OrthoDB" id="5411141at2759"/>
<evidence type="ECO:0000256" key="2">
    <source>
        <dbReference type="SAM" id="Phobius"/>
    </source>
</evidence>
<feature type="compositionally biased region" description="Gly residues" evidence="1">
    <location>
        <begin position="128"/>
        <end position="138"/>
    </location>
</feature>
<evidence type="ECO:0000256" key="1">
    <source>
        <dbReference type="SAM" id="MobiDB-lite"/>
    </source>
</evidence>
<feature type="compositionally biased region" description="Low complexity" evidence="1">
    <location>
        <begin position="30"/>
        <end position="105"/>
    </location>
</feature>
<feature type="compositionally biased region" description="Low complexity" evidence="1">
    <location>
        <begin position="208"/>
        <end position="219"/>
    </location>
</feature>
<keyword evidence="2" id="KW-1133">Transmembrane helix</keyword>
<feature type="compositionally biased region" description="Polar residues" evidence="1">
    <location>
        <begin position="107"/>
        <end position="116"/>
    </location>
</feature>
<feature type="transmembrane region" description="Helical" evidence="2">
    <location>
        <begin position="239"/>
        <end position="259"/>
    </location>
</feature>
<feature type="region of interest" description="Disordered" evidence="1">
    <location>
        <begin position="314"/>
        <end position="348"/>
    </location>
</feature>
<feature type="compositionally biased region" description="Basic residues" evidence="1">
    <location>
        <begin position="508"/>
        <end position="519"/>
    </location>
</feature>
<keyword evidence="4" id="KW-1185">Reference proteome</keyword>
<proteinExistence type="predicted"/>
<evidence type="ECO:0000313" key="3">
    <source>
        <dbReference type="EMBL" id="KAF7186047.1"/>
    </source>
</evidence>
<feature type="compositionally biased region" description="Low complexity" evidence="1">
    <location>
        <begin position="147"/>
        <end position="161"/>
    </location>
</feature>
<dbReference type="AlphaFoldDB" id="A0A8H6R907"/>
<dbReference type="CDD" id="cd12087">
    <property type="entry name" value="TM_EGFR-like"/>
    <property type="match status" value="1"/>
</dbReference>
<reference evidence="3" key="1">
    <citation type="submission" date="2020-04" db="EMBL/GenBank/DDBJ databases">
        <title>Draft genome resource of the tomato pathogen Pseudocercospora fuligena.</title>
        <authorList>
            <person name="Zaccaron A."/>
        </authorList>
    </citation>
    <scope>NUCLEOTIDE SEQUENCE</scope>
    <source>
        <strain evidence="3">PF001</strain>
    </source>
</reference>